<dbReference type="EMBL" id="BART01018302">
    <property type="protein sequence ID" value="GAG74680.1"/>
    <property type="molecule type" value="Genomic_DNA"/>
</dbReference>
<gene>
    <name evidence="2" type="ORF">S01H4_34571</name>
</gene>
<comment type="caution">
    <text evidence="2">The sequence shown here is derived from an EMBL/GenBank/DDBJ whole genome shotgun (WGS) entry which is preliminary data.</text>
</comment>
<reference evidence="2" key="1">
    <citation type="journal article" date="2014" name="Front. Microbiol.">
        <title>High frequency of phylogenetically diverse reductive dehalogenase-homologous genes in deep subseafloor sedimentary metagenomes.</title>
        <authorList>
            <person name="Kawai M."/>
            <person name="Futagami T."/>
            <person name="Toyoda A."/>
            <person name="Takaki Y."/>
            <person name="Nishi S."/>
            <person name="Hori S."/>
            <person name="Arai W."/>
            <person name="Tsubouchi T."/>
            <person name="Morono Y."/>
            <person name="Uchiyama I."/>
            <person name="Ito T."/>
            <person name="Fujiyama A."/>
            <person name="Inagaki F."/>
            <person name="Takami H."/>
        </authorList>
    </citation>
    <scope>NUCLEOTIDE SEQUENCE</scope>
    <source>
        <strain evidence="2">Expedition CK06-06</strain>
    </source>
</reference>
<feature type="non-terminal residue" evidence="2">
    <location>
        <position position="1"/>
    </location>
</feature>
<dbReference type="Gene3D" id="3.50.50.60">
    <property type="entry name" value="FAD/NAD(P)-binding domain"/>
    <property type="match status" value="1"/>
</dbReference>
<protein>
    <recommendedName>
        <fullName evidence="1">FAD/NAD(P)-binding domain-containing protein</fullName>
    </recommendedName>
</protein>
<evidence type="ECO:0000313" key="2">
    <source>
        <dbReference type="EMBL" id="GAG74680.1"/>
    </source>
</evidence>
<dbReference type="Pfam" id="PF07992">
    <property type="entry name" value="Pyr_redox_2"/>
    <property type="match status" value="1"/>
</dbReference>
<feature type="domain" description="FAD/NAD(P)-binding" evidence="1">
    <location>
        <begin position="11"/>
        <end position="297"/>
    </location>
</feature>
<dbReference type="AlphaFoldDB" id="X0ZXW0"/>
<dbReference type="InterPro" id="IPR023753">
    <property type="entry name" value="FAD/NAD-binding_dom"/>
</dbReference>
<organism evidence="2">
    <name type="scientific">marine sediment metagenome</name>
    <dbReference type="NCBI Taxonomy" id="412755"/>
    <lineage>
        <taxon>unclassified sequences</taxon>
        <taxon>metagenomes</taxon>
        <taxon>ecological metagenomes</taxon>
    </lineage>
</organism>
<accession>X0ZXW0</accession>
<dbReference type="InterPro" id="IPR036188">
    <property type="entry name" value="FAD/NAD-bd_sf"/>
</dbReference>
<dbReference type="SUPFAM" id="SSF51971">
    <property type="entry name" value="Nucleotide-binding domain"/>
    <property type="match status" value="1"/>
</dbReference>
<dbReference type="PANTHER" id="PTHR42783:SF3">
    <property type="entry name" value="GLUTAMATE SYNTHASE [NADPH] SMALL CHAIN-RELATED"/>
    <property type="match status" value="1"/>
</dbReference>
<name>X0ZXW0_9ZZZZ</name>
<dbReference type="PRINTS" id="PR00419">
    <property type="entry name" value="ADXRDTASE"/>
</dbReference>
<sequence length="297" mass="32745">SEITKQCAREKIAIIGSGPGGLTCGSELAKLGYRVTIFEALHKPGGVLVYGIPEFRLPKEIVRREIDYVRSLGVKIEVNMVIGKILTLDDLFSEGFKAVFIATGAGLPYFMGIPGENLNGVYSANEYLTRSNLMKAYKFPRCDTPIIRRDKVAVVGGGNVAMDSARVAKRLGAKHVYLIYRRSEEEMPARNEEIEHAREEGIEFKLLASPVEIIGKDGWVYKVRCIKMKLGEPDDSGRRRPVPIEGSEFNIEVKVVVMAIGQGPNPLLTSTIPRLELTRWGNIKADPATGKTNIEGV</sequence>
<dbReference type="PANTHER" id="PTHR42783">
    <property type="entry name" value="GLUTAMATE SYNTHASE [NADPH] SMALL CHAIN"/>
    <property type="match status" value="1"/>
</dbReference>
<proteinExistence type="predicted"/>
<feature type="non-terminal residue" evidence="2">
    <location>
        <position position="297"/>
    </location>
</feature>
<dbReference type="GO" id="GO:0016491">
    <property type="term" value="F:oxidoreductase activity"/>
    <property type="evidence" value="ECO:0007669"/>
    <property type="project" value="InterPro"/>
</dbReference>
<evidence type="ECO:0000259" key="1">
    <source>
        <dbReference type="Pfam" id="PF07992"/>
    </source>
</evidence>
<dbReference type="Gene3D" id="3.40.50.720">
    <property type="entry name" value="NAD(P)-binding Rossmann-like Domain"/>
    <property type="match status" value="1"/>
</dbReference>